<keyword evidence="1" id="KW-0560">Oxidoreductase</keyword>
<feature type="region of interest" description="Disordered" evidence="2">
    <location>
        <begin position="26"/>
        <end position="62"/>
    </location>
</feature>
<accession>A0AA39XI73</accession>
<feature type="compositionally biased region" description="Polar residues" evidence="2">
    <location>
        <begin position="99"/>
        <end position="112"/>
    </location>
</feature>
<feature type="compositionally biased region" description="Acidic residues" evidence="2">
    <location>
        <begin position="188"/>
        <end position="201"/>
    </location>
</feature>
<sequence>MDFSRNDLEAIQRVAGLLGLTVDELLTQRRGSSEPTQHPTQQKQEQQQQQQQQKHAQLQPQPSIQASVDRLHLQTPQGSNLAPLRDASLDLDQFGLHAQGTNNTGRESSESISPPGAQATGTEVILLNPQTVWFDCDVALWDFDESAGGGLATDNDRFPAGDGGESYVPVTPMQVDSSPGSDGTAREDEQDEALDDAETEDWAMITSPGSMSMSSFQTPISPSTGSAERRYHPIAPKSGRNSSRSTSGTSIRRARKKRSPYHGSKKSDTHLTRQVHACVRCRMQRNRCIPDPANPRGPCLTCQSKTVRMSRLPCLRYMVTDSTLFRTSLDYMSFYKSHPMIGPHYGDFHLERYWTGAPSKTLCLGQLGAMNFKVELQEFIPPPDSVDLDLKGRPMYAVPWAIADPDAVVLAISDYIDRSITQYIYSYLDDTDSLVWDIFQAAYRASVFPTPNRMLQKTLRLWVACRFIESKWRCWADNGRADDPILADNPKDPFYDWDSLPPYLDYQIASVIIHRVLSPLRQDVLRELQSTLNTHSPKDWYITFLTSFILLQNYEMQMQFQSQFAARRNANLFKEGFDWTAPRVRRMARLDAEQIEFMGQCRDRVVNKVVLPEGAAHTWRDLGLKSNASPYVHRSSDWPTEVMGDISWDSTSFASDEDFTLVLSKDDVVEVRAGLQHFNGLGLYGNEVTTDTFPLPTLGPRLARTALDIHRGKGFAVVRGLKPDDFSPEDNALIFLGISSYIGAKRGRQDEEGNMLMHIRDAKLSKAPQLDRPTRYSSRASTFHTDTFCDILALQTRNCAAEGGRNILASSWTVYNKLMATHPEVRELLAQPIWPFDSRGKFFECSTRPLLFYHGGRIILNFAREPLLGLAGVPRAAGLGNLSQAQRQALDIVEEIAQQSQIVLTAEPGDLLYVNNHGLLHSREAFEDAPGNARYLMRMWLKSPTLAWKLPRPLQEGSSRIYDDNELGEHWNIVDVPKVQFRLSERLTS</sequence>
<feature type="domain" description="TauD/TfdA-like" evidence="3">
    <location>
        <begin position="689"/>
        <end position="940"/>
    </location>
</feature>
<name>A0AA39XI73_9PEZI</name>
<feature type="region of interest" description="Disordered" evidence="2">
    <location>
        <begin position="96"/>
        <end position="117"/>
    </location>
</feature>
<dbReference type="InterPro" id="IPR052973">
    <property type="entry name" value="Fungal_sec-metab_reg_TF"/>
</dbReference>
<comment type="caution">
    <text evidence="4">The sequence shown here is derived from an EMBL/GenBank/DDBJ whole genome shotgun (WGS) entry which is preliminary data.</text>
</comment>
<feature type="compositionally biased region" description="Low complexity" evidence="2">
    <location>
        <begin position="34"/>
        <end position="62"/>
    </location>
</feature>
<feature type="compositionally biased region" description="Basic residues" evidence="2">
    <location>
        <begin position="252"/>
        <end position="264"/>
    </location>
</feature>
<dbReference type="Pfam" id="PF02668">
    <property type="entry name" value="TauD"/>
    <property type="match status" value="1"/>
</dbReference>
<organism evidence="4 5">
    <name type="scientific">Bombardia bombarda</name>
    <dbReference type="NCBI Taxonomy" id="252184"/>
    <lineage>
        <taxon>Eukaryota</taxon>
        <taxon>Fungi</taxon>
        <taxon>Dikarya</taxon>
        <taxon>Ascomycota</taxon>
        <taxon>Pezizomycotina</taxon>
        <taxon>Sordariomycetes</taxon>
        <taxon>Sordariomycetidae</taxon>
        <taxon>Sordariales</taxon>
        <taxon>Lasiosphaeriaceae</taxon>
        <taxon>Bombardia</taxon>
    </lineage>
</organism>
<dbReference type="PANTHER" id="PTHR35392">
    <property type="entry name" value="ZN(II)2CYS6 TRANSCRIPTION FACTOR (EUROFUNG)-RELATED-RELATED"/>
    <property type="match status" value="1"/>
</dbReference>
<feature type="compositionally biased region" description="Polar residues" evidence="2">
    <location>
        <begin position="207"/>
        <end position="226"/>
    </location>
</feature>
<dbReference type="PANTHER" id="PTHR35392:SF3">
    <property type="entry name" value="ZN(2)-C6 FUNGAL-TYPE DOMAIN-CONTAINING PROTEIN"/>
    <property type="match status" value="1"/>
</dbReference>
<evidence type="ECO:0000256" key="1">
    <source>
        <dbReference type="ARBA" id="ARBA00023002"/>
    </source>
</evidence>
<dbReference type="InterPro" id="IPR042098">
    <property type="entry name" value="TauD-like_sf"/>
</dbReference>
<dbReference type="Gene3D" id="3.60.130.10">
    <property type="entry name" value="Clavaminate synthase-like"/>
    <property type="match status" value="1"/>
</dbReference>
<evidence type="ECO:0000256" key="2">
    <source>
        <dbReference type="SAM" id="MobiDB-lite"/>
    </source>
</evidence>
<feature type="compositionally biased region" description="Low complexity" evidence="2">
    <location>
        <begin position="238"/>
        <end position="251"/>
    </location>
</feature>
<dbReference type="InterPro" id="IPR003819">
    <property type="entry name" value="TauD/TfdA-like"/>
</dbReference>
<dbReference type="AlphaFoldDB" id="A0AA39XI73"/>
<dbReference type="SUPFAM" id="SSF51197">
    <property type="entry name" value="Clavaminate synthase-like"/>
    <property type="match status" value="1"/>
</dbReference>
<dbReference type="GO" id="GO:0016491">
    <property type="term" value="F:oxidoreductase activity"/>
    <property type="evidence" value="ECO:0007669"/>
    <property type="project" value="UniProtKB-KW"/>
</dbReference>
<evidence type="ECO:0000259" key="3">
    <source>
        <dbReference type="Pfam" id="PF02668"/>
    </source>
</evidence>
<gene>
    <name evidence="4" type="ORF">B0T17DRAFT_586269</name>
</gene>
<evidence type="ECO:0000313" key="5">
    <source>
        <dbReference type="Proteomes" id="UP001174934"/>
    </source>
</evidence>
<evidence type="ECO:0000313" key="4">
    <source>
        <dbReference type="EMBL" id="KAK0634456.1"/>
    </source>
</evidence>
<dbReference type="EMBL" id="JAULSR010000001">
    <property type="protein sequence ID" value="KAK0634456.1"/>
    <property type="molecule type" value="Genomic_DNA"/>
</dbReference>
<feature type="region of interest" description="Disordered" evidence="2">
    <location>
        <begin position="152"/>
        <end position="269"/>
    </location>
</feature>
<protein>
    <recommendedName>
        <fullName evidence="3">TauD/TfdA-like domain-containing protein</fullName>
    </recommendedName>
</protein>
<proteinExistence type="predicted"/>
<dbReference type="Proteomes" id="UP001174934">
    <property type="component" value="Unassembled WGS sequence"/>
</dbReference>
<keyword evidence="5" id="KW-1185">Reference proteome</keyword>
<reference evidence="4" key="1">
    <citation type="submission" date="2023-06" db="EMBL/GenBank/DDBJ databases">
        <title>Genome-scale phylogeny and comparative genomics of the fungal order Sordariales.</title>
        <authorList>
            <consortium name="Lawrence Berkeley National Laboratory"/>
            <person name="Hensen N."/>
            <person name="Bonometti L."/>
            <person name="Westerberg I."/>
            <person name="Brannstrom I.O."/>
            <person name="Guillou S."/>
            <person name="Cros-Aarteil S."/>
            <person name="Calhoun S."/>
            <person name="Haridas S."/>
            <person name="Kuo A."/>
            <person name="Mondo S."/>
            <person name="Pangilinan J."/>
            <person name="Riley R."/>
            <person name="LaButti K."/>
            <person name="Andreopoulos B."/>
            <person name="Lipzen A."/>
            <person name="Chen C."/>
            <person name="Yanf M."/>
            <person name="Daum C."/>
            <person name="Ng V."/>
            <person name="Clum A."/>
            <person name="Steindorff A."/>
            <person name="Ohm R."/>
            <person name="Martin F."/>
            <person name="Silar P."/>
            <person name="Natvig D."/>
            <person name="Lalanne C."/>
            <person name="Gautier V."/>
            <person name="Ament-velasquez S.L."/>
            <person name="Kruys A."/>
            <person name="Hutchinson M.I."/>
            <person name="Powell A.J."/>
            <person name="Barry K."/>
            <person name="Miller A.N."/>
            <person name="Grigoriev I.V."/>
            <person name="Debuchy R."/>
            <person name="Gladieux P."/>
            <person name="Thoren M.H."/>
            <person name="Johannesson H."/>
        </authorList>
    </citation>
    <scope>NUCLEOTIDE SEQUENCE</scope>
    <source>
        <strain evidence="4">SMH3391-2</strain>
    </source>
</reference>